<sequence>MLFKESVTIALTALLSNKLRSILTMLGIIIGIAAVIVMISIGMGVRKNITDSIASLGSNMLIVTPNSSNSRGMRAAAGSGKKLKLDDATAIKKRIKNIDYVAPTVSASYQVVNGNENWNTSVYGVTPEYLQIRSLTVTSGSFISQADLDSRNRVAVIGSTVAGNLYGSENPVGKNIRVNNQPFKVIGVLEKKGQASMGGDQDDVVLVPLTTAQERLMGITYIRSINIQVSSSDKIDEVQDQVGTLLRQRHHLGIGKEDDFTINNMTSLMETMNSTTATLTLFLGSVAAISLLVGGIGIMNIMIVSVTERTREIGIRKALGATYRTIMTQFLIEAVIIGLIGGVLGIALGISLVEVFKKFAEVPPVITLAPILISFTFSVGIGLFFGIYPARKAARLDPIEALRYE</sequence>
<gene>
    <name evidence="10" type="ORF">HMPREF9429_00428</name>
</gene>
<feature type="transmembrane region" description="Helical" evidence="7">
    <location>
        <begin position="21"/>
        <end position="45"/>
    </location>
</feature>
<dbReference type="PANTHER" id="PTHR30572:SF4">
    <property type="entry name" value="ABC TRANSPORTER PERMEASE YTRF"/>
    <property type="match status" value="1"/>
</dbReference>
<dbReference type="PANTHER" id="PTHR30572">
    <property type="entry name" value="MEMBRANE COMPONENT OF TRANSPORTER-RELATED"/>
    <property type="match status" value="1"/>
</dbReference>
<feature type="domain" description="MacB-like periplasmic core" evidence="9">
    <location>
        <begin position="21"/>
        <end position="243"/>
    </location>
</feature>
<feature type="domain" description="ABC3 transporter permease C-terminal" evidence="8">
    <location>
        <begin position="285"/>
        <end position="398"/>
    </location>
</feature>
<keyword evidence="11" id="KW-1185">Reference proteome</keyword>
<evidence type="ECO:0000256" key="1">
    <source>
        <dbReference type="ARBA" id="ARBA00004651"/>
    </source>
</evidence>
<evidence type="ECO:0000259" key="9">
    <source>
        <dbReference type="Pfam" id="PF12704"/>
    </source>
</evidence>
<dbReference type="EMBL" id="AECS01000011">
    <property type="protein sequence ID" value="EFQ04682.1"/>
    <property type="molecule type" value="Genomic_DNA"/>
</dbReference>
<keyword evidence="4 7" id="KW-1133">Transmembrane helix</keyword>
<evidence type="ECO:0000259" key="8">
    <source>
        <dbReference type="Pfam" id="PF02687"/>
    </source>
</evidence>
<evidence type="ECO:0000256" key="5">
    <source>
        <dbReference type="ARBA" id="ARBA00023136"/>
    </source>
</evidence>
<name>E2ZAH1_9FIRM</name>
<dbReference type="GO" id="GO:0005886">
    <property type="term" value="C:plasma membrane"/>
    <property type="evidence" value="ECO:0007669"/>
    <property type="project" value="UniProtKB-SubCell"/>
</dbReference>
<evidence type="ECO:0000256" key="4">
    <source>
        <dbReference type="ARBA" id="ARBA00022989"/>
    </source>
</evidence>
<evidence type="ECO:0000256" key="2">
    <source>
        <dbReference type="ARBA" id="ARBA00022475"/>
    </source>
</evidence>
<comment type="similarity">
    <text evidence="6">Belongs to the ABC-4 integral membrane protein family.</text>
</comment>
<dbReference type="Proteomes" id="UP000003195">
    <property type="component" value="Unassembled WGS sequence"/>
</dbReference>
<feature type="transmembrane region" description="Helical" evidence="7">
    <location>
        <begin position="327"/>
        <end position="353"/>
    </location>
</feature>
<comment type="subcellular location">
    <subcellularLocation>
        <location evidence="1">Cell membrane</location>
        <topology evidence="1">Multi-pass membrane protein</topology>
    </subcellularLocation>
</comment>
<dbReference type="GO" id="GO:0022857">
    <property type="term" value="F:transmembrane transporter activity"/>
    <property type="evidence" value="ECO:0007669"/>
    <property type="project" value="TreeGrafter"/>
</dbReference>
<evidence type="ECO:0000313" key="10">
    <source>
        <dbReference type="EMBL" id="EFQ04682.1"/>
    </source>
</evidence>
<comment type="caution">
    <text evidence="10">The sequence shown here is derived from an EMBL/GenBank/DDBJ whole genome shotgun (WGS) entry which is preliminary data.</text>
</comment>
<dbReference type="STRING" id="706434.HMPREF9429_00428"/>
<keyword evidence="5 7" id="KW-0472">Membrane</keyword>
<keyword evidence="3 7" id="KW-0812">Transmembrane</keyword>
<dbReference type="InterPro" id="IPR050250">
    <property type="entry name" value="Macrolide_Exporter_MacB"/>
</dbReference>
<feature type="transmembrane region" description="Helical" evidence="7">
    <location>
        <begin position="365"/>
        <end position="388"/>
    </location>
</feature>
<organism evidence="10 11">
    <name type="scientific">Megasphaera micronuciformis F0359</name>
    <dbReference type="NCBI Taxonomy" id="706434"/>
    <lineage>
        <taxon>Bacteria</taxon>
        <taxon>Bacillati</taxon>
        <taxon>Bacillota</taxon>
        <taxon>Negativicutes</taxon>
        <taxon>Veillonellales</taxon>
        <taxon>Veillonellaceae</taxon>
        <taxon>Megasphaera</taxon>
    </lineage>
</organism>
<dbReference type="Pfam" id="PF12704">
    <property type="entry name" value="MacB_PCD"/>
    <property type="match status" value="1"/>
</dbReference>
<protein>
    <submittedName>
        <fullName evidence="10">Efflux ABC transporter, permease protein</fullName>
    </submittedName>
</protein>
<feature type="transmembrane region" description="Helical" evidence="7">
    <location>
        <begin position="281"/>
        <end position="306"/>
    </location>
</feature>
<dbReference type="InterPro" id="IPR025857">
    <property type="entry name" value="MacB_PCD"/>
</dbReference>
<evidence type="ECO:0000256" key="7">
    <source>
        <dbReference type="SAM" id="Phobius"/>
    </source>
</evidence>
<dbReference type="RefSeq" id="WP_006941252.1">
    <property type="nucleotide sequence ID" value="NZ_GL538185.1"/>
</dbReference>
<evidence type="ECO:0000256" key="6">
    <source>
        <dbReference type="ARBA" id="ARBA00038076"/>
    </source>
</evidence>
<proteinExistence type="inferred from homology"/>
<dbReference type="HOGENOM" id="CLU_000604_8_0_9"/>
<dbReference type="eggNOG" id="COG0577">
    <property type="taxonomic scope" value="Bacteria"/>
</dbReference>
<accession>E2ZAH1</accession>
<evidence type="ECO:0000256" key="3">
    <source>
        <dbReference type="ARBA" id="ARBA00022692"/>
    </source>
</evidence>
<dbReference type="OrthoDB" id="9770099at2"/>
<keyword evidence="2" id="KW-1003">Cell membrane</keyword>
<evidence type="ECO:0000313" key="11">
    <source>
        <dbReference type="Proteomes" id="UP000003195"/>
    </source>
</evidence>
<dbReference type="InterPro" id="IPR003838">
    <property type="entry name" value="ABC3_permease_C"/>
</dbReference>
<dbReference type="AlphaFoldDB" id="E2ZAH1"/>
<reference evidence="10 11" key="1">
    <citation type="submission" date="2010-08" db="EMBL/GenBank/DDBJ databases">
        <authorList>
            <person name="Weinstock G."/>
            <person name="Sodergren E."/>
            <person name="Clifton S."/>
            <person name="Fulton L."/>
            <person name="Fulton B."/>
            <person name="Courtney L."/>
            <person name="Fronick C."/>
            <person name="Harrison M."/>
            <person name="Strong C."/>
            <person name="Farmer C."/>
            <person name="Delahaunty K."/>
            <person name="Markovic C."/>
            <person name="Hall O."/>
            <person name="Minx P."/>
            <person name="Tomlinson C."/>
            <person name="Mitreva M."/>
            <person name="Hou S."/>
            <person name="Chen J."/>
            <person name="Wollam A."/>
            <person name="Pepin K.H."/>
            <person name="Johnson M."/>
            <person name="Bhonagiri V."/>
            <person name="Zhang X."/>
            <person name="Suruliraj S."/>
            <person name="Warren W."/>
            <person name="Chinwalla A."/>
            <person name="Mardis E.R."/>
            <person name="Wilson R.K."/>
        </authorList>
    </citation>
    <scope>NUCLEOTIDE SEQUENCE [LARGE SCALE GENOMIC DNA]</scope>
    <source>
        <strain evidence="10 11">F0359</strain>
    </source>
</reference>
<dbReference type="Pfam" id="PF02687">
    <property type="entry name" value="FtsX"/>
    <property type="match status" value="1"/>
</dbReference>